<protein>
    <submittedName>
        <fullName evidence="1">Uncharacterized protein</fullName>
    </submittedName>
</protein>
<dbReference type="AlphaFoldDB" id="A0A0E9MV73"/>
<accession>A0A0E9MV73</accession>
<dbReference type="RefSeq" id="WP_157473863.1">
    <property type="nucleotide sequence ID" value="NZ_BBWV01000001.1"/>
</dbReference>
<sequence>MKSIKKFSGFEEMKLGESKAQDRQLTIQRHSEFEKVIKAIMSAKDKKTPVQNFKR</sequence>
<organism evidence="1 2">
    <name type="scientific">Flavihumibacter petaseus NBRC 106054</name>
    <dbReference type="NCBI Taxonomy" id="1220578"/>
    <lineage>
        <taxon>Bacteria</taxon>
        <taxon>Pseudomonadati</taxon>
        <taxon>Bacteroidota</taxon>
        <taxon>Chitinophagia</taxon>
        <taxon>Chitinophagales</taxon>
        <taxon>Chitinophagaceae</taxon>
        <taxon>Flavihumibacter</taxon>
    </lineage>
</organism>
<dbReference type="STRING" id="1220578.FPE01S_01_03850"/>
<evidence type="ECO:0000313" key="1">
    <source>
        <dbReference type="EMBL" id="GAO41373.1"/>
    </source>
</evidence>
<proteinExistence type="predicted"/>
<reference evidence="1 2" key="1">
    <citation type="submission" date="2015-04" db="EMBL/GenBank/DDBJ databases">
        <title>Whole genome shotgun sequence of Flavihumibacter petaseus NBRC 106054.</title>
        <authorList>
            <person name="Miyazawa S."/>
            <person name="Hosoyama A."/>
            <person name="Hashimoto M."/>
            <person name="Noguchi M."/>
            <person name="Tsuchikane K."/>
            <person name="Ohji S."/>
            <person name="Yamazoe A."/>
            <person name="Ichikawa N."/>
            <person name="Kimura A."/>
            <person name="Fujita N."/>
        </authorList>
    </citation>
    <scope>NUCLEOTIDE SEQUENCE [LARGE SCALE GENOMIC DNA]</scope>
    <source>
        <strain evidence="1 2">NBRC 106054</strain>
    </source>
</reference>
<comment type="caution">
    <text evidence="1">The sequence shown here is derived from an EMBL/GenBank/DDBJ whole genome shotgun (WGS) entry which is preliminary data.</text>
</comment>
<keyword evidence="2" id="KW-1185">Reference proteome</keyword>
<evidence type="ECO:0000313" key="2">
    <source>
        <dbReference type="Proteomes" id="UP000033121"/>
    </source>
</evidence>
<name>A0A0E9MV73_9BACT</name>
<gene>
    <name evidence="1" type="ORF">FPE01S_01_03850</name>
</gene>
<dbReference type="Proteomes" id="UP000033121">
    <property type="component" value="Unassembled WGS sequence"/>
</dbReference>
<dbReference type="EMBL" id="BBWV01000001">
    <property type="protein sequence ID" value="GAO41373.1"/>
    <property type="molecule type" value="Genomic_DNA"/>
</dbReference>